<evidence type="ECO:0000313" key="4">
    <source>
        <dbReference type="Proteomes" id="UP000215914"/>
    </source>
</evidence>
<evidence type="ECO:0000256" key="1">
    <source>
        <dbReference type="SAM" id="SignalP"/>
    </source>
</evidence>
<keyword evidence="4" id="KW-1185">Reference proteome</keyword>
<evidence type="ECO:0000313" key="3">
    <source>
        <dbReference type="EMBL" id="OTF86121.1"/>
    </source>
</evidence>
<dbReference type="EMBL" id="MNCJ02000332">
    <property type="protein sequence ID" value="KAF5755058.1"/>
    <property type="molecule type" value="Genomic_DNA"/>
</dbReference>
<protein>
    <submittedName>
        <fullName evidence="3">Uncharacterized protein</fullName>
    </submittedName>
</protein>
<sequence>MAKILFMICFLLFLVSTSGSSGVSNFPSKQKDSLNPASVTVCTDVSQCAKYCRCPVSMQRCMWYMCYCDGIACPSNV</sequence>
<gene>
    <name evidence="3" type="ORF">HannXRQ_Chr17g0547311</name>
    <name evidence="2" type="ORF">HanXRQr2_Chr17g0798341</name>
</gene>
<feature type="signal peptide" evidence="1">
    <location>
        <begin position="1"/>
        <end position="19"/>
    </location>
</feature>
<feature type="chain" id="PRO_5041165651" evidence="1">
    <location>
        <begin position="20"/>
        <end position="77"/>
    </location>
</feature>
<keyword evidence="1" id="KW-0732">Signal</keyword>
<accession>A0A251RPH8</accession>
<organism evidence="3 4">
    <name type="scientific">Helianthus annuus</name>
    <name type="common">Common sunflower</name>
    <dbReference type="NCBI Taxonomy" id="4232"/>
    <lineage>
        <taxon>Eukaryota</taxon>
        <taxon>Viridiplantae</taxon>
        <taxon>Streptophyta</taxon>
        <taxon>Embryophyta</taxon>
        <taxon>Tracheophyta</taxon>
        <taxon>Spermatophyta</taxon>
        <taxon>Magnoliopsida</taxon>
        <taxon>eudicotyledons</taxon>
        <taxon>Gunneridae</taxon>
        <taxon>Pentapetalae</taxon>
        <taxon>asterids</taxon>
        <taxon>campanulids</taxon>
        <taxon>Asterales</taxon>
        <taxon>Asteraceae</taxon>
        <taxon>Asteroideae</taxon>
        <taxon>Heliantheae alliance</taxon>
        <taxon>Heliantheae</taxon>
        <taxon>Helianthus</taxon>
    </lineage>
</organism>
<reference evidence="2" key="3">
    <citation type="submission" date="2020-06" db="EMBL/GenBank/DDBJ databases">
        <title>Helianthus annuus Genome sequencing and assembly Release 2.</title>
        <authorList>
            <person name="Gouzy J."/>
            <person name="Langlade N."/>
            <person name="Munos S."/>
        </authorList>
    </citation>
    <scope>NUCLEOTIDE SEQUENCE</scope>
    <source>
        <tissue evidence="2">Leaves</tissue>
    </source>
</reference>
<reference evidence="2 4" key="1">
    <citation type="journal article" date="2017" name="Nature">
        <title>The sunflower genome provides insights into oil metabolism, flowering and Asterid evolution.</title>
        <authorList>
            <person name="Badouin H."/>
            <person name="Gouzy J."/>
            <person name="Grassa C.J."/>
            <person name="Murat F."/>
            <person name="Staton S.E."/>
            <person name="Cottret L."/>
            <person name="Lelandais-Briere C."/>
            <person name="Owens G.L."/>
            <person name="Carrere S."/>
            <person name="Mayjonade B."/>
            <person name="Legrand L."/>
            <person name="Gill N."/>
            <person name="Kane N.C."/>
            <person name="Bowers J.E."/>
            <person name="Hubner S."/>
            <person name="Bellec A."/>
            <person name="Berard A."/>
            <person name="Berges H."/>
            <person name="Blanchet N."/>
            <person name="Boniface M.C."/>
            <person name="Brunel D."/>
            <person name="Catrice O."/>
            <person name="Chaidir N."/>
            <person name="Claudel C."/>
            <person name="Donnadieu C."/>
            <person name="Faraut T."/>
            <person name="Fievet G."/>
            <person name="Helmstetter N."/>
            <person name="King M."/>
            <person name="Knapp S.J."/>
            <person name="Lai Z."/>
            <person name="Le Paslier M.C."/>
            <person name="Lippi Y."/>
            <person name="Lorenzon L."/>
            <person name="Mandel J.R."/>
            <person name="Marage G."/>
            <person name="Marchand G."/>
            <person name="Marquand E."/>
            <person name="Bret-Mestries E."/>
            <person name="Morien E."/>
            <person name="Nambeesan S."/>
            <person name="Nguyen T."/>
            <person name="Pegot-Espagnet P."/>
            <person name="Pouilly N."/>
            <person name="Raftis F."/>
            <person name="Sallet E."/>
            <person name="Schiex T."/>
            <person name="Thomas J."/>
            <person name="Vandecasteele C."/>
            <person name="Vares D."/>
            <person name="Vear F."/>
            <person name="Vautrin S."/>
            <person name="Crespi M."/>
            <person name="Mangin B."/>
            <person name="Burke J.M."/>
            <person name="Salse J."/>
            <person name="Munos S."/>
            <person name="Vincourt P."/>
            <person name="Rieseberg L.H."/>
            <person name="Langlade N.B."/>
        </authorList>
    </citation>
    <scope>NUCLEOTIDE SEQUENCE [LARGE SCALE GENOMIC DNA]</scope>
    <source>
        <strain evidence="4">cv. SF193</strain>
        <tissue evidence="2">Leaves</tissue>
    </source>
</reference>
<dbReference type="AlphaFoldDB" id="A0A251RPH8"/>
<dbReference type="EMBL" id="CM007906">
    <property type="protein sequence ID" value="OTF86121.1"/>
    <property type="molecule type" value="Genomic_DNA"/>
</dbReference>
<dbReference type="Proteomes" id="UP000215914">
    <property type="component" value="Chromosome 17"/>
</dbReference>
<proteinExistence type="predicted"/>
<dbReference type="InParanoid" id="A0A251RPH8"/>
<dbReference type="Gramene" id="mRNA:HanXRQr2_Chr17g0798341">
    <property type="protein sequence ID" value="mRNA:HanXRQr2_Chr17g0798341"/>
    <property type="gene ID" value="HanXRQr2_Chr17g0798341"/>
</dbReference>
<name>A0A251RPH8_HELAN</name>
<reference evidence="3" key="2">
    <citation type="submission" date="2017-02" db="EMBL/GenBank/DDBJ databases">
        <title>Sunflower complete genome.</title>
        <authorList>
            <person name="Langlade N."/>
            <person name="Munos S."/>
        </authorList>
    </citation>
    <scope>NUCLEOTIDE SEQUENCE [LARGE SCALE GENOMIC DNA]</scope>
    <source>
        <tissue evidence="3">Leaves</tissue>
    </source>
</reference>
<evidence type="ECO:0000313" key="2">
    <source>
        <dbReference type="EMBL" id="KAF5755058.1"/>
    </source>
</evidence>